<dbReference type="EMBL" id="JBBXMP010001157">
    <property type="protein sequence ID" value="KAL0056635.1"/>
    <property type="molecule type" value="Genomic_DNA"/>
</dbReference>
<dbReference type="Proteomes" id="UP001437256">
    <property type="component" value="Unassembled WGS sequence"/>
</dbReference>
<feature type="region of interest" description="Disordered" evidence="1">
    <location>
        <begin position="38"/>
        <end position="116"/>
    </location>
</feature>
<name>A0ABR2Z5R4_9AGAR</name>
<feature type="compositionally biased region" description="Basic residues" evidence="1">
    <location>
        <begin position="56"/>
        <end position="66"/>
    </location>
</feature>
<feature type="non-terminal residue" evidence="3">
    <location>
        <position position="264"/>
    </location>
</feature>
<keyword evidence="4" id="KW-1185">Reference proteome</keyword>
<organism evidence="3 4">
    <name type="scientific">Marasmius tenuissimus</name>
    <dbReference type="NCBI Taxonomy" id="585030"/>
    <lineage>
        <taxon>Eukaryota</taxon>
        <taxon>Fungi</taxon>
        <taxon>Dikarya</taxon>
        <taxon>Basidiomycota</taxon>
        <taxon>Agaricomycotina</taxon>
        <taxon>Agaricomycetes</taxon>
        <taxon>Agaricomycetidae</taxon>
        <taxon>Agaricales</taxon>
        <taxon>Marasmiineae</taxon>
        <taxon>Marasmiaceae</taxon>
        <taxon>Marasmius</taxon>
    </lineage>
</organism>
<accession>A0ABR2Z5R4</accession>
<sequence length="264" mass="28475">MLAVQIFTKLSLILILLSGICSVLAITENTSAGGLQLRAAKSKTRAKAPPPAKPKVNSKAKAKTPKPKPATPKAKPAVAGKAKPKTTVPAKASPTKTSPTKLPPKTGDGKSCPLPKKEKRDLAFETVEEIDTYYGIGKREMNRAVTIRGRSIEKWTNVCGFHELRDQPFAEARCQAALPNLSFVLDITGNLVKVQQGATPIRPPDVACDHIIELQLVADVMERKQICAAAERMLKAAGFIPGRTPNLTLKMKELIDEFVVPAVN</sequence>
<feature type="compositionally biased region" description="Low complexity" evidence="1">
    <location>
        <begin position="71"/>
        <end position="106"/>
    </location>
</feature>
<protein>
    <submittedName>
        <fullName evidence="3">Uncharacterized protein</fullName>
    </submittedName>
</protein>
<comment type="caution">
    <text evidence="3">The sequence shown here is derived from an EMBL/GenBank/DDBJ whole genome shotgun (WGS) entry which is preliminary data.</text>
</comment>
<evidence type="ECO:0000313" key="4">
    <source>
        <dbReference type="Proteomes" id="UP001437256"/>
    </source>
</evidence>
<gene>
    <name evidence="3" type="ORF">AAF712_016759</name>
</gene>
<proteinExistence type="predicted"/>
<evidence type="ECO:0000256" key="1">
    <source>
        <dbReference type="SAM" id="MobiDB-lite"/>
    </source>
</evidence>
<feature type="signal peptide" evidence="2">
    <location>
        <begin position="1"/>
        <end position="25"/>
    </location>
</feature>
<evidence type="ECO:0000313" key="3">
    <source>
        <dbReference type="EMBL" id="KAL0056635.1"/>
    </source>
</evidence>
<feature type="chain" id="PRO_5046106063" evidence="2">
    <location>
        <begin position="26"/>
        <end position="264"/>
    </location>
</feature>
<evidence type="ECO:0000256" key="2">
    <source>
        <dbReference type="SAM" id="SignalP"/>
    </source>
</evidence>
<keyword evidence="2" id="KW-0732">Signal</keyword>
<reference evidence="3 4" key="1">
    <citation type="submission" date="2024-05" db="EMBL/GenBank/DDBJ databases">
        <title>A draft genome resource for the thread blight pathogen Marasmius tenuissimus strain MS-2.</title>
        <authorList>
            <person name="Yulfo-Soto G.E."/>
            <person name="Baruah I.K."/>
            <person name="Amoako-Attah I."/>
            <person name="Bukari Y."/>
            <person name="Meinhardt L.W."/>
            <person name="Bailey B.A."/>
            <person name="Cohen S.P."/>
        </authorList>
    </citation>
    <scope>NUCLEOTIDE SEQUENCE [LARGE SCALE GENOMIC DNA]</scope>
    <source>
        <strain evidence="3 4">MS-2</strain>
    </source>
</reference>